<name>A0AAD9P2A0_RIDPI</name>
<dbReference type="Gene3D" id="2.60.120.290">
    <property type="entry name" value="Spermadhesin, CUB domain"/>
    <property type="match status" value="1"/>
</dbReference>
<reference evidence="4" key="1">
    <citation type="journal article" date="2023" name="Mol. Biol. Evol.">
        <title>Third-Generation Sequencing Reveals the Adaptive Role of the Epigenome in Three Deep-Sea Polychaetes.</title>
        <authorList>
            <person name="Perez M."/>
            <person name="Aroh O."/>
            <person name="Sun Y."/>
            <person name="Lan Y."/>
            <person name="Juniper S.K."/>
            <person name="Young C.R."/>
            <person name="Angers B."/>
            <person name="Qian P.Y."/>
        </authorList>
    </citation>
    <scope>NUCLEOTIDE SEQUENCE</scope>
    <source>
        <strain evidence="4">R07B-5</strain>
    </source>
</reference>
<keyword evidence="1" id="KW-1015">Disulfide bond</keyword>
<dbReference type="InterPro" id="IPR035914">
    <property type="entry name" value="Sperma_CUB_dom_sf"/>
</dbReference>
<organism evidence="4 5">
    <name type="scientific">Ridgeia piscesae</name>
    <name type="common">Tubeworm</name>
    <dbReference type="NCBI Taxonomy" id="27915"/>
    <lineage>
        <taxon>Eukaryota</taxon>
        <taxon>Metazoa</taxon>
        <taxon>Spiralia</taxon>
        <taxon>Lophotrochozoa</taxon>
        <taxon>Annelida</taxon>
        <taxon>Polychaeta</taxon>
        <taxon>Sedentaria</taxon>
        <taxon>Canalipalpata</taxon>
        <taxon>Sabellida</taxon>
        <taxon>Siboglinidae</taxon>
        <taxon>Ridgeia</taxon>
    </lineage>
</organism>
<keyword evidence="3" id="KW-0812">Transmembrane</keyword>
<keyword evidence="3" id="KW-0472">Membrane</keyword>
<keyword evidence="5" id="KW-1185">Reference proteome</keyword>
<evidence type="ECO:0000256" key="3">
    <source>
        <dbReference type="SAM" id="Phobius"/>
    </source>
</evidence>
<dbReference type="SUPFAM" id="SSF57424">
    <property type="entry name" value="LDL receptor-like module"/>
    <property type="match status" value="1"/>
</dbReference>
<feature type="region of interest" description="Disordered" evidence="2">
    <location>
        <begin position="153"/>
        <end position="206"/>
    </location>
</feature>
<feature type="transmembrane region" description="Helical" evidence="3">
    <location>
        <begin position="117"/>
        <end position="142"/>
    </location>
</feature>
<evidence type="ECO:0008006" key="6">
    <source>
        <dbReference type="Google" id="ProtNLM"/>
    </source>
</evidence>
<evidence type="ECO:0000256" key="2">
    <source>
        <dbReference type="SAM" id="MobiDB-lite"/>
    </source>
</evidence>
<dbReference type="EMBL" id="JAODUO010000187">
    <property type="protein sequence ID" value="KAK2186833.1"/>
    <property type="molecule type" value="Genomic_DNA"/>
</dbReference>
<dbReference type="SUPFAM" id="SSF49854">
    <property type="entry name" value="Spermadhesin, CUB domain"/>
    <property type="match status" value="1"/>
</dbReference>
<dbReference type="InterPro" id="IPR036055">
    <property type="entry name" value="LDL_receptor-like_sf"/>
</dbReference>
<accession>A0AAD9P2A0</accession>
<protein>
    <recommendedName>
        <fullName evidence="6">CUB domain-containing protein</fullName>
    </recommendedName>
</protein>
<evidence type="ECO:0000256" key="1">
    <source>
        <dbReference type="ARBA" id="ARBA00023157"/>
    </source>
</evidence>
<dbReference type="InterPro" id="IPR002172">
    <property type="entry name" value="LDrepeatLR_classA_rpt"/>
</dbReference>
<dbReference type="AlphaFoldDB" id="A0AAD9P2A0"/>
<evidence type="ECO:0000313" key="5">
    <source>
        <dbReference type="Proteomes" id="UP001209878"/>
    </source>
</evidence>
<comment type="caution">
    <text evidence="4">The sequence shown here is derived from an EMBL/GenBank/DDBJ whole genome shotgun (WGS) entry which is preliminary data.</text>
</comment>
<feature type="compositionally biased region" description="Polar residues" evidence="2">
    <location>
        <begin position="192"/>
        <end position="206"/>
    </location>
</feature>
<sequence length="206" mass="22773">MQIRNGSGTSPVIFRECFSSTPVSLPPSRRWVWVRFKTNYRGSNSGFKAIWTTVESDTTGDTINILTDCQPVKMRCANQECISLAYRCDDYNDCGCDGPGCDEFECGGFHWSQGTRLLVGLAIGVGIFLLVFFGVGFLEIFLKRRAENEYRKQVDDAKKRARMHRHRPAGDSKVVPTSDGVKLDVPPVKTPPGSSASSPALTPRST</sequence>
<dbReference type="Proteomes" id="UP001209878">
    <property type="component" value="Unassembled WGS sequence"/>
</dbReference>
<keyword evidence="3" id="KW-1133">Transmembrane helix</keyword>
<dbReference type="CDD" id="cd00112">
    <property type="entry name" value="LDLa"/>
    <property type="match status" value="1"/>
</dbReference>
<proteinExistence type="predicted"/>
<evidence type="ECO:0000313" key="4">
    <source>
        <dbReference type="EMBL" id="KAK2186833.1"/>
    </source>
</evidence>
<gene>
    <name evidence="4" type="ORF">NP493_187g00045</name>
</gene>